<reference evidence="2 3" key="1">
    <citation type="submission" date="2024-05" db="EMBL/GenBank/DDBJ databases">
        <title>Genome sequencing and assembly of Indian major carp, Cirrhinus mrigala (Hamilton, 1822).</title>
        <authorList>
            <person name="Mohindra V."/>
            <person name="Chowdhury L.M."/>
            <person name="Lal K."/>
            <person name="Jena J.K."/>
        </authorList>
    </citation>
    <scope>NUCLEOTIDE SEQUENCE [LARGE SCALE GENOMIC DNA]</scope>
    <source>
        <strain evidence="2">CM1030</strain>
        <tissue evidence="2">Blood</tissue>
    </source>
</reference>
<dbReference type="Proteomes" id="UP001529510">
    <property type="component" value="Unassembled WGS sequence"/>
</dbReference>
<comment type="caution">
    <text evidence="2">The sequence shown here is derived from an EMBL/GenBank/DDBJ whole genome shotgun (WGS) entry which is preliminary data.</text>
</comment>
<dbReference type="InterPro" id="IPR026983">
    <property type="entry name" value="DHC"/>
</dbReference>
<protein>
    <recommendedName>
        <fullName evidence="1">Dynein heavy chain coiled coil stalk domain-containing protein</fullName>
    </recommendedName>
</protein>
<feature type="non-terminal residue" evidence="2">
    <location>
        <position position="1"/>
    </location>
</feature>
<dbReference type="AlphaFoldDB" id="A0ABD0S1K1"/>
<dbReference type="PANTHER" id="PTHR22878">
    <property type="entry name" value="DYNEIN HEAVY CHAIN 6, AXONEMAL-LIKE-RELATED"/>
    <property type="match status" value="1"/>
</dbReference>
<dbReference type="PANTHER" id="PTHR22878:SF68">
    <property type="entry name" value="DYNEIN HEAVY CHAIN 6, AXONEMAL-LIKE"/>
    <property type="match status" value="1"/>
</dbReference>
<evidence type="ECO:0000313" key="3">
    <source>
        <dbReference type="Proteomes" id="UP001529510"/>
    </source>
</evidence>
<dbReference type="EMBL" id="JAMKFB020000001">
    <property type="protein sequence ID" value="KAL0203883.1"/>
    <property type="molecule type" value="Genomic_DNA"/>
</dbReference>
<proteinExistence type="predicted"/>
<keyword evidence="3" id="KW-1185">Reference proteome</keyword>
<dbReference type="Pfam" id="PF12777">
    <property type="entry name" value="MT"/>
    <property type="match status" value="1"/>
</dbReference>
<accession>A0ABD0S1K1</accession>
<feature type="domain" description="Dynein heavy chain coiled coil stalk" evidence="1">
    <location>
        <begin position="4"/>
        <end position="73"/>
    </location>
</feature>
<organism evidence="2 3">
    <name type="scientific">Cirrhinus mrigala</name>
    <name type="common">Mrigala</name>
    <dbReference type="NCBI Taxonomy" id="683832"/>
    <lineage>
        <taxon>Eukaryota</taxon>
        <taxon>Metazoa</taxon>
        <taxon>Chordata</taxon>
        <taxon>Craniata</taxon>
        <taxon>Vertebrata</taxon>
        <taxon>Euteleostomi</taxon>
        <taxon>Actinopterygii</taxon>
        <taxon>Neopterygii</taxon>
        <taxon>Teleostei</taxon>
        <taxon>Ostariophysi</taxon>
        <taxon>Cypriniformes</taxon>
        <taxon>Cyprinidae</taxon>
        <taxon>Labeoninae</taxon>
        <taxon>Labeonini</taxon>
        <taxon>Cirrhinus</taxon>
    </lineage>
</organism>
<dbReference type="Gene3D" id="1.20.920.20">
    <property type="match status" value="1"/>
</dbReference>
<evidence type="ECO:0000259" key="1">
    <source>
        <dbReference type="Pfam" id="PF12777"/>
    </source>
</evidence>
<gene>
    <name evidence="2" type="ORF">M9458_001901</name>
</gene>
<name>A0ABD0S1K1_CIRMR</name>
<evidence type="ECO:0000313" key="2">
    <source>
        <dbReference type="EMBL" id="KAL0203883.1"/>
    </source>
</evidence>
<dbReference type="InterPro" id="IPR024743">
    <property type="entry name" value="Dynein_HC_stalk"/>
</dbReference>
<sequence>VVKEDEALAKVKAEETQAIADDAQRDLDEALPALESANKALNALDKADISEIRVFTKPPDLVMTVMEAVCILLNN</sequence>
<feature type="non-terminal residue" evidence="2">
    <location>
        <position position="75"/>
    </location>
</feature>